<accession>A0A2Z6RV90</accession>
<sequence length="206" mass="24195">MPRSEKQRRWESSEILDILNYLFINFDMWYDSPYAVCEKAIKVTNVKRGSNSVYSKVHNMIKVMDDFLLTGKKGSNTCDILWQNKKVRDLVKEMCYKTKERKREKEPTKDYMESVNNITNKASTSQVDVPQMPFSIEAVNEIYDEQIKKVKEAEILASKSREIIETKSQEVRSLYEEISQRRSELVNLIELANSKLSELKEFSLNE</sequence>
<reference evidence="1 2" key="1">
    <citation type="submission" date="2017-11" db="EMBL/GenBank/DDBJ databases">
        <title>The genome of Rhizophagus clarus HR1 reveals common genetic basis of auxotrophy among arbuscular mycorrhizal fungi.</title>
        <authorList>
            <person name="Kobayashi Y."/>
        </authorList>
    </citation>
    <scope>NUCLEOTIDE SEQUENCE [LARGE SCALE GENOMIC DNA]</scope>
    <source>
        <strain evidence="1 2">HR1</strain>
    </source>
</reference>
<dbReference type="EMBL" id="BEXD01004057">
    <property type="protein sequence ID" value="GBC06191.1"/>
    <property type="molecule type" value="Genomic_DNA"/>
</dbReference>
<evidence type="ECO:0000313" key="2">
    <source>
        <dbReference type="Proteomes" id="UP000247702"/>
    </source>
</evidence>
<name>A0A2Z6RV90_9GLOM</name>
<organism evidence="1 2">
    <name type="scientific">Rhizophagus clarus</name>
    <dbReference type="NCBI Taxonomy" id="94130"/>
    <lineage>
        <taxon>Eukaryota</taxon>
        <taxon>Fungi</taxon>
        <taxon>Fungi incertae sedis</taxon>
        <taxon>Mucoromycota</taxon>
        <taxon>Glomeromycotina</taxon>
        <taxon>Glomeromycetes</taxon>
        <taxon>Glomerales</taxon>
        <taxon>Glomeraceae</taxon>
        <taxon>Rhizophagus</taxon>
    </lineage>
</organism>
<evidence type="ECO:0000313" key="1">
    <source>
        <dbReference type="EMBL" id="GBC06191.1"/>
    </source>
</evidence>
<comment type="caution">
    <text evidence="1">The sequence shown here is derived from an EMBL/GenBank/DDBJ whole genome shotgun (WGS) entry which is preliminary data.</text>
</comment>
<dbReference type="AlphaFoldDB" id="A0A2Z6RV90"/>
<protein>
    <submittedName>
        <fullName evidence="1">Uncharacterized protein</fullName>
    </submittedName>
</protein>
<proteinExistence type="predicted"/>
<dbReference type="Proteomes" id="UP000247702">
    <property type="component" value="Unassembled WGS sequence"/>
</dbReference>
<gene>
    <name evidence="1" type="ORF">RclHR1_06680007</name>
</gene>
<keyword evidence="2" id="KW-1185">Reference proteome</keyword>